<dbReference type="SUPFAM" id="SSF48371">
    <property type="entry name" value="ARM repeat"/>
    <property type="match status" value="1"/>
</dbReference>
<feature type="region of interest" description="Disordered" evidence="1">
    <location>
        <begin position="633"/>
        <end position="654"/>
    </location>
</feature>
<proteinExistence type="predicted"/>
<feature type="compositionally biased region" description="Basic and acidic residues" evidence="1">
    <location>
        <begin position="703"/>
        <end position="719"/>
    </location>
</feature>
<accession>A0A7R9BSZ0</accession>
<dbReference type="OrthoDB" id="5399929at2759"/>
<evidence type="ECO:0000313" key="3">
    <source>
        <dbReference type="Proteomes" id="UP000678499"/>
    </source>
</evidence>
<feature type="compositionally biased region" description="Basic and acidic residues" evidence="1">
    <location>
        <begin position="784"/>
        <end position="796"/>
    </location>
</feature>
<reference evidence="2" key="1">
    <citation type="submission" date="2020-11" db="EMBL/GenBank/DDBJ databases">
        <authorList>
            <person name="Tran Van P."/>
        </authorList>
    </citation>
    <scope>NUCLEOTIDE SEQUENCE</scope>
</reference>
<evidence type="ECO:0000313" key="2">
    <source>
        <dbReference type="EMBL" id="CAD7279966.1"/>
    </source>
</evidence>
<feature type="compositionally biased region" description="Basic and acidic residues" evidence="1">
    <location>
        <begin position="1016"/>
        <end position="1029"/>
    </location>
</feature>
<dbReference type="EMBL" id="CAJPEX010001872">
    <property type="protein sequence ID" value="CAG0920118.1"/>
    <property type="molecule type" value="Genomic_DNA"/>
</dbReference>
<sequence length="1092" mass="122108">MNNGDYLRALLVDLFKNLQTEHADILAALQECLKEPNWEKEVGNPRLTSKLLKTAIHRCGRSESLLFAVLELFKQYAENISKSLKLAVLSDLGSVLLQTSNPKLWMNYAAVMKIWWDEIKLPDLDTKDDLVKAYKALENLLSCDDMENTKVGVSLLRELHSKFPDDVSLKGMILKTVQSSTVFNKLSGKAKKLYAPESDLEDIEAIVTVWKTLFEILGEETLNARVSNQFLSVIDSLRSSRLLNPTLGCRIMGAYVELSSAETLNESRRQKLLGATFKTLRPRNEFENEEFKNLVVAVGRKTSFDALDEIIVQYPKEWADYVANWAHLHAQRICEKAFGPIEWNEFGKLGQKSSESVKFVHMLNHVVGSVDFGTKKQGELYLWLLVKGCELIASEKSVVPIGMKPIGTMVIVLLVQTLELVKEHVGSEDYSDVMAPLIRAFPRMPNHYELHESEWEEVRRLTENIVSSGGLKAQEKQELMKTLGSLHCAVDDNHDEPFTDSLPEAPKAGMFVQKKLKFGDVIAEKAIPTDLKNNAPGLLFGDSHREIGGNAHRASNKKEAKDDFPSEVGRLSVRKAAGKMVKNTEEENFVVINTPLRNRRGPLTEHQKEVLSARKCDIPAMYCDLSQQSMQPGYLDSDSVQEGGDAKKSVSMSAKPFDEFEDEYARSSPLTIQAKQEADASLPDEASDGDDCIFEKVVIVEKKGKQSRKPAEPKRFDRAAKKRKCPSDSSHSAEKVSKLKLKIAVSQPLPSMDEEDVVLDSQEILKRSPKRSSRSIQRFNSDPAWEKRARAEKTEKINFCAIESNGANPSPDQPVEEEESPKEKEVPGEALEGILKNVEKTTSNQNKKGRVSFNPVVEEAVFKQIASSESAQSVAESQENASGDHVENPTVVYEDTPIEPSIQGEEDEIVDSTLIDSEQSVTSLLKFLTPPTWVETFGDKLDDMGVKTIGDFCALKKFQLKSLPIAGKTAGVLTTVREGIRKWKLALEQEQEEADFDIPDPPKLSSTSSVESMEVVEEKSDHESSVANEKRPESAFVESLVQLAEAKDMIRPIDAAVELYQKLKDVDDCWRIFSYLGTFQSKLAEMAISKKN</sequence>
<name>A0A7R9BSZ0_9CRUS</name>
<feature type="region of interest" description="Disordered" evidence="1">
    <location>
        <begin position="991"/>
        <end position="1029"/>
    </location>
</feature>
<keyword evidence="3" id="KW-1185">Reference proteome</keyword>
<evidence type="ECO:0000256" key="1">
    <source>
        <dbReference type="SAM" id="MobiDB-lite"/>
    </source>
</evidence>
<dbReference type="EMBL" id="OA883909">
    <property type="protein sequence ID" value="CAD7279966.1"/>
    <property type="molecule type" value="Genomic_DNA"/>
</dbReference>
<dbReference type="InterPro" id="IPR016024">
    <property type="entry name" value="ARM-type_fold"/>
</dbReference>
<dbReference type="AlphaFoldDB" id="A0A7R9BSZ0"/>
<protein>
    <submittedName>
        <fullName evidence="2">Uncharacterized protein</fullName>
    </submittedName>
</protein>
<dbReference type="Proteomes" id="UP000678499">
    <property type="component" value="Unassembled WGS sequence"/>
</dbReference>
<feature type="region of interest" description="Disordered" evidence="1">
    <location>
        <begin position="703"/>
        <end position="829"/>
    </location>
</feature>
<gene>
    <name evidence="2" type="ORF">NMOB1V02_LOCUS7630</name>
</gene>
<organism evidence="2">
    <name type="scientific">Notodromas monacha</name>
    <dbReference type="NCBI Taxonomy" id="399045"/>
    <lineage>
        <taxon>Eukaryota</taxon>
        <taxon>Metazoa</taxon>
        <taxon>Ecdysozoa</taxon>
        <taxon>Arthropoda</taxon>
        <taxon>Crustacea</taxon>
        <taxon>Oligostraca</taxon>
        <taxon>Ostracoda</taxon>
        <taxon>Podocopa</taxon>
        <taxon>Podocopida</taxon>
        <taxon>Cypridocopina</taxon>
        <taxon>Cypridoidea</taxon>
        <taxon>Cyprididae</taxon>
        <taxon>Notodromas</taxon>
    </lineage>
</organism>